<feature type="transmembrane region" description="Helical" evidence="7">
    <location>
        <begin position="41"/>
        <end position="65"/>
    </location>
</feature>
<feature type="transmembrane region" description="Helical" evidence="7">
    <location>
        <begin position="7"/>
        <end position="29"/>
    </location>
</feature>
<feature type="transmembrane region" description="Helical" evidence="7">
    <location>
        <begin position="293"/>
        <end position="314"/>
    </location>
</feature>
<gene>
    <name evidence="8" type="ORF">HMPREF1090_00671</name>
</gene>
<feature type="transmembrane region" description="Helical" evidence="7">
    <location>
        <begin position="326"/>
        <end position="343"/>
    </location>
</feature>
<keyword evidence="2" id="KW-0813">Transport</keyword>
<dbReference type="Gene3D" id="1.10.3860.10">
    <property type="entry name" value="Sodium:dicarboxylate symporter"/>
    <property type="match status" value="1"/>
</dbReference>
<comment type="subcellular location">
    <subcellularLocation>
        <location evidence="1">Cell membrane</location>
        <topology evidence="1">Multi-pass membrane protein</topology>
    </subcellularLocation>
</comment>
<feature type="transmembrane region" description="Helical" evidence="7">
    <location>
        <begin position="211"/>
        <end position="234"/>
    </location>
</feature>
<evidence type="ECO:0000256" key="1">
    <source>
        <dbReference type="ARBA" id="ARBA00004651"/>
    </source>
</evidence>
<feature type="transmembrane region" description="Helical" evidence="7">
    <location>
        <begin position="349"/>
        <end position="374"/>
    </location>
</feature>
<evidence type="ECO:0000313" key="8">
    <source>
        <dbReference type="EMBL" id="ENZ19287.1"/>
    </source>
</evidence>
<dbReference type="InterPro" id="IPR001991">
    <property type="entry name" value="Na-dicarboxylate_symporter"/>
</dbReference>
<protein>
    <submittedName>
        <fullName evidence="8">Sodium:dicarboxylate symporter</fullName>
    </submittedName>
</protein>
<evidence type="ECO:0000256" key="5">
    <source>
        <dbReference type="ARBA" id="ARBA00022989"/>
    </source>
</evidence>
<dbReference type="GO" id="GO:0015293">
    <property type="term" value="F:symporter activity"/>
    <property type="evidence" value="ECO:0007669"/>
    <property type="project" value="UniProtKB-KW"/>
</dbReference>
<feature type="transmembrane region" description="Helical" evidence="7">
    <location>
        <begin position="143"/>
        <end position="162"/>
    </location>
</feature>
<sequence>MEGKKKGLSLTTQILIATAGGIVFGSLIGPWASNLKFIGDIFIRLIQMSVVLLVMTAVAGAVGSGDGQDVGKMGFHTFKWIIFFTLISAGLGVMLSMLIQPGIGIEIANAEAIANASAETASLQDTLLGFVSTNIIGSMADSAMVPCIVFALFFGTAMGTYTRQSGNRNMVEWVTGFNTIITNIIKAVMHVAPIGIFCLLANVAGSTGFKVIIPMIKFLGVLLLGDAVQFLIYGPLTAALCKVNPAKMPKKFAKMSMMAVTTTSGAICLPTKMEDTVVKFGVSRKVADFTGPITMSMNSCGAALCYVAAIFFMAQSTGVQLTTYQMGMAILLSCLMCMGTIVVPGGSVIVYTFLASSLGLPLESIAVLIGIDWFSGMFRTLMNVDVDVMVGMLVSSKLGDLDRDVYNEPQTRFLPFITASALWPAPVHQRADPYCTGNSVHTHIHPGTGHTLRWYSAP</sequence>
<organism evidence="8 9">
    <name type="scientific">[Clostridium] clostridioforme 90A8</name>
    <dbReference type="NCBI Taxonomy" id="999408"/>
    <lineage>
        <taxon>Bacteria</taxon>
        <taxon>Bacillati</taxon>
        <taxon>Bacillota</taxon>
        <taxon>Clostridia</taxon>
        <taxon>Lachnospirales</taxon>
        <taxon>Lachnospiraceae</taxon>
        <taxon>Enterocloster</taxon>
    </lineage>
</organism>
<dbReference type="PANTHER" id="PTHR42865:SF7">
    <property type="entry name" value="PROTON_GLUTAMATE-ASPARTATE SYMPORTER"/>
    <property type="match status" value="1"/>
</dbReference>
<keyword evidence="5 7" id="KW-1133">Transmembrane helix</keyword>
<dbReference type="AlphaFoldDB" id="A0A0E2HGK0"/>
<comment type="caution">
    <text evidence="8">The sequence shown here is derived from an EMBL/GenBank/DDBJ whole genome shotgun (WGS) entry which is preliminary data.</text>
</comment>
<dbReference type="GO" id="GO:0005886">
    <property type="term" value="C:plasma membrane"/>
    <property type="evidence" value="ECO:0007669"/>
    <property type="project" value="UniProtKB-SubCell"/>
</dbReference>
<evidence type="ECO:0000256" key="2">
    <source>
        <dbReference type="ARBA" id="ARBA00022448"/>
    </source>
</evidence>
<dbReference type="PANTHER" id="PTHR42865">
    <property type="entry name" value="PROTON/GLUTAMATE-ASPARTATE SYMPORTER"/>
    <property type="match status" value="1"/>
</dbReference>
<keyword evidence="3" id="KW-1003">Cell membrane</keyword>
<dbReference type="Proteomes" id="UP000013085">
    <property type="component" value="Unassembled WGS sequence"/>
</dbReference>
<dbReference type="EMBL" id="AGYR01000005">
    <property type="protein sequence ID" value="ENZ19287.1"/>
    <property type="molecule type" value="Genomic_DNA"/>
</dbReference>
<keyword evidence="4 7" id="KW-0812">Transmembrane</keyword>
<feature type="transmembrane region" description="Helical" evidence="7">
    <location>
        <begin position="77"/>
        <end position="99"/>
    </location>
</feature>
<evidence type="ECO:0000256" key="7">
    <source>
        <dbReference type="SAM" id="Phobius"/>
    </source>
</evidence>
<dbReference type="PRINTS" id="PR00173">
    <property type="entry name" value="EDTRNSPORT"/>
</dbReference>
<evidence type="ECO:0000256" key="4">
    <source>
        <dbReference type="ARBA" id="ARBA00022692"/>
    </source>
</evidence>
<name>A0A0E2HGK0_9FIRM</name>
<evidence type="ECO:0000313" key="9">
    <source>
        <dbReference type="Proteomes" id="UP000013085"/>
    </source>
</evidence>
<evidence type="ECO:0000256" key="6">
    <source>
        <dbReference type="ARBA" id="ARBA00023136"/>
    </source>
</evidence>
<proteinExistence type="predicted"/>
<keyword evidence="6 7" id="KW-0472">Membrane</keyword>
<accession>A0A0E2HGK0</accession>
<dbReference type="InterPro" id="IPR036458">
    <property type="entry name" value="Na:dicarbo_symporter_sf"/>
</dbReference>
<reference evidence="8 9" key="1">
    <citation type="submission" date="2013-01" db="EMBL/GenBank/DDBJ databases">
        <title>The Genome Sequence of Clostridium clostridioforme 90A8.</title>
        <authorList>
            <consortium name="The Broad Institute Genome Sequencing Platform"/>
            <person name="Earl A."/>
            <person name="Ward D."/>
            <person name="Feldgarden M."/>
            <person name="Gevers D."/>
            <person name="Courvalin P."/>
            <person name="Lambert T."/>
            <person name="Walker B."/>
            <person name="Young S.K."/>
            <person name="Zeng Q."/>
            <person name="Gargeya S."/>
            <person name="Fitzgerald M."/>
            <person name="Haas B."/>
            <person name="Abouelleil A."/>
            <person name="Alvarado L."/>
            <person name="Arachchi H.M."/>
            <person name="Berlin A.M."/>
            <person name="Chapman S.B."/>
            <person name="Dewar J."/>
            <person name="Goldberg J."/>
            <person name="Griggs A."/>
            <person name="Gujja S."/>
            <person name="Hansen M."/>
            <person name="Howarth C."/>
            <person name="Imamovic A."/>
            <person name="Larimer J."/>
            <person name="McCowan C."/>
            <person name="Murphy C."/>
            <person name="Neiman D."/>
            <person name="Pearson M."/>
            <person name="Priest M."/>
            <person name="Roberts A."/>
            <person name="Saif S."/>
            <person name="Shea T."/>
            <person name="Sisk P."/>
            <person name="Sykes S."/>
            <person name="Wortman J."/>
            <person name="Nusbaum C."/>
            <person name="Birren B."/>
        </authorList>
    </citation>
    <scope>NUCLEOTIDE SEQUENCE [LARGE SCALE GENOMIC DNA]</scope>
    <source>
        <strain evidence="8 9">90A8</strain>
    </source>
</reference>
<dbReference type="Pfam" id="PF00375">
    <property type="entry name" value="SDF"/>
    <property type="match status" value="1"/>
</dbReference>
<evidence type="ECO:0000256" key="3">
    <source>
        <dbReference type="ARBA" id="ARBA00022475"/>
    </source>
</evidence>
<feature type="transmembrane region" description="Helical" evidence="7">
    <location>
        <begin position="183"/>
        <end position="205"/>
    </location>
</feature>
<dbReference type="HOGENOM" id="CLU_019375_7_1_9"/>
<dbReference type="SUPFAM" id="SSF118215">
    <property type="entry name" value="Proton glutamate symport protein"/>
    <property type="match status" value="1"/>
</dbReference>